<dbReference type="KEGG" id="strg:SRT_19750"/>
<sequence>MKPKIGIIGAGVMGKGVAERFANYGYQVILLDNDDKVASKVISDITRSIKMKKMFDKTLNEDDIVANIKVARDYFDFKTVDFIVENIVEQEEAKKSVYKQVDEE</sequence>
<dbReference type="PANTHER" id="PTHR48075:SF5">
    <property type="entry name" value="3-HYDROXYBUTYRYL-COA DEHYDROGENASE"/>
    <property type="match status" value="1"/>
</dbReference>
<dbReference type="EMBL" id="AP014612">
    <property type="protein sequence ID" value="BAQ25236.1"/>
    <property type="molecule type" value="Genomic_DNA"/>
</dbReference>
<feature type="domain" description="3-hydroxyacyl-CoA dehydrogenase NAD binding" evidence="2">
    <location>
        <begin position="4"/>
        <end position="103"/>
    </location>
</feature>
<comment type="similarity">
    <text evidence="1">Belongs to the 3-hydroxyacyl-CoA dehydrogenase family.</text>
</comment>
<dbReference type="GO" id="GO:0016491">
    <property type="term" value="F:oxidoreductase activity"/>
    <property type="evidence" value="ECO:0007669"/>
    <property type="project" value="TreeGrafter"/>
</dbReference>
<dbReference type="RefSeq" id="WP_128833918.1">
    <property type="nucleotide sequence ID" value="NZ_AP014612.1"/>
</dbReference>
<proteinExistence type="inferred from homology"/>
<gene>
    <name evidence="3" type="ORF">SRT_19750</name>
</gene>
<dbReference type="Pfam" id="PF02737">
    <property type="entry name" value="3HCDH_N"/>
    <property type="match status" value="1"/>
</dbReference>
<name>A0A1L7LM46_9STRE</name>
<dbReference type="GO" id="GO:0006631">
    <property type="term" value="P:fatty acid metabolic process"/>
    <property type="evidence" value="ECO:0007669"/>
    <property type="project" value="InterPro"/>
</dbReference>
<accession>A0A1L7LM46</accession>
<keyword evidence="4" id="KW-1185">Reference proteome</keyword>
<organism evidence="3 4">
    <name type="scientific">Streptococcus troglodytae</name>
    <dbReference type="NCBI Taxonomy" id="1111760"/>
    <lineage>
        <taxon>Bacteria</taxon>
        <taxon>Bacillati</taxon>
        <taxon>Bacillota</taxon>
        <taxon>Bacilli</taxon>
        <taxon>Lactobacillales</taxon>
        <taxon>Streptococcaceae</taxon>
        <taxon>Streptococcus</taxon>
    </lineage>
</organism>
<reference evidence="3 4" key="1">
    <citation type="journal article" date="2016" name="Microbiol. Immunol.">
        <title>Complete genome sequence of Streptococcus troglodytae TKU31 isolated from the oral cavity of a chimpanzee (Pan troglodytes).</title>
        <authorList>
            <person name="Okamoto M."/>
            <person name="Naito M."/>
            <person name="Miyanohara M."/>
            <person name="Imai S."/>
            <person name="Nomura Y."/>
            <person name="Saito W."/>
            <person name="Momoi Y."/>
            <person name="Takada K."/>
            <person name="Miyabe-Nishiwaki T."/>
            <person name="Tomonaga M."/>
            <person name="Hanada N."/>
        </authorList>
    </citation>
    <scope>NUCLEOTIDE SEQUENCE [LARGE SCALE GENOMIC DNA]</scope>
    <source>
        <strain evidence="4">TKU 31</strain>
    </source>
</reference>
<evidence type="ECO:0000259" key="2">
    <source>
        <dbReference type="Pfam" id="PF02737"/>
    </source>
</evidence>
<dbReference type="InterPro" id="IPR006176">
    <property type="entry name" value="3-OHacyl-CoA_DH_NAD-bd"/>
</dbReference>
<dbReference type="InterPro" id="IPR036291">
    <property type="entry name" value="NAD(P)-bd_dom_sf"/>
</dbReference>
<protein>
    <submittedName>
        <fullName evidence="3">Putative 3-hydroxybutyryl-CoA dehydrogenase</fullName>
    </submittedName>
</protein>
<dbReference type="Gene3D" id="3.40.50.720">
    <property type="entry name" value="NAD(P)-binding Rossmann-like Domain"/>
    <property type="match status" value="1"/>
</dbReference>
<dbReference type="Proteomes" id="UP000217758">
    <property type="component" value="Chromosome"/>
</dbReference>
<dbReference type="PANTHER" id="PTHR48075">
    <property type="entry name" value="3-HYDROXYACYL-COA DEHYDROGENASE FAMILY PROTEIN"/>
    <property type="match status" value="1"/>
</dbReference>
<evidence type="ECO:0000313" key="4">
    <source>
        <dbReference type="Proteomes" id="UP000217758"/>
    </source>
</evidence>
<dbReference type="SUPFAM" id="SSF51735">
    <property type="entry name" value="NAD(P)-binding Rossmann-fold domains"/>
    <property type="match status" value="1"/>
</dbReference>
<evidence type="ECO:0000256" key="1">
    <source>
        <dbReference type="ARBA" id="ARBA00009463"/>
    </source>
</evidence>
<dbReference type="AlphaFoldDB" id="A0A1L7LM46"/>
<evidence type="ECO:0000313" key="3">
    <source>
        <dbReference type="EMBL" id="BAQ25236.1"/>
    </source>
</evidence>
<dbReference type="GO" id="GO:0070403">
    <property type="term" value="F:NAD+ binding"/>
    <property type="evidence" value="ECO:0007669"/>
    <property type="project" value="InterPro"/>
</dbReference>